<keyword evidence="3" id="KW-1185">Reference proteome</keyword>
<name>A0A1J7C3V8_9ACTN</name>
<organism evidence="2 3">
    <name type="scientific">Mangrovactinospora gilvigrisea</name>
    <dbReference type="NCBI Taxonomy" id="1428644"/>
    <lineage>
        <taxon>Bacteria</taxon>
        <taxon>Bacillati</taxon>
        <taxon>Actinomycetota</taxon>
        <taxon>Actinomycetes</taxon>
        <taxon>Kitasatosporales</taxon>
        <taxon>Streptomycetaceae</taxon>
        <taxon>Mangrovactinospora</taxon>
    </lineage>
</organism>
<comment type="caution">
    <text evidence="2">The sequence shown here is derived from an EMBL/GenBank/DDBJ whole genome shotgun (WGS) entry which is preliminary data.</text>
</comment>
<accession>A0A1J7C3V8</accession>
<dbReference type="Proteomes" id="UP000243342">
    <property type="component" value="Unassembled WGS sequence"/>
</dbReference>
<dbReference type="Pfam" id="PF01909">
    <property type="entry name" value="NTP_transf_2"/>
    <property type="match status" value="1"/>
</dbReference>
<proteinExistence type="predicted"/>
<dbReference type="EMBL" id="MLCF01000105">
    <property type="protein sequence ID" value="OIV36240.1"/>
    <property type="molecule type" value="Genomic_DNA"/>
</dbReference>
<reference evidence="2 3" key="1">
    <citation type="submission" date="2016-10" db="EMBL/GenBank/DDBJ databases">
        <title>Genome sequence of Streptomyces gilvigriseus MUSC 26.</title>
        <authorList>
            <person name="Lee L.-H."/>
            <person name="Ser H.-L."/>
        </authorList>
    </citation>
    <scope>NUCLEOTIDE SEQUENCE [LARGE SCALE GENOMIC DNA]</scope>
    <source>
        <strain evidence="2 3">MUSC 26</strain>
    </source>
</reference>
<dbReference type="RefSeq" id="WP_071657788.1">
    <property type="nucleotide sequence ID" value="NZ_MLCF01000105.1"/>
</dbReference>
<dbReference type="SUPFAM" id="SSF81301">
    <property type="entry name" value="Nucleotidyltransferase"/>
    <property type="match status" value="1"/>
</dbReference>
<evidence type="ECO:0000259" key="1">
    <source>
        <dbReference type="Pfam" id="PF01909"/>
    </source>
</evidence>
<gene>
    <name evidence="2" type="ORF">BIV57_17255</name>
</gene>
<evidence type="ECO:0000313" key="2">
    <source>
        <dbReference type="EMBL" id="OIV36240.1"/>
    </source>
</evidence>
<sequence>MDAPWQAQTLTALERILDDGVQEVAAYGSFADGTTDAWSDLDVKITVDGGRLARWWTGADWPSALGPVYSDTRWGDEERFVRRLILRDMRRIDAVFVAADGTSPGRPSAAGGDDPAVLLLHRLRSDAVSAAVKTARGDILIGAHRALAVVQYALEAGMLLRDRERGTDRHRFGGSRWDARAAELAAVPLPHSAATVTAAVRAALPPAAALLAELGAGPADFGDDTPLLALLTRVDAYTPN</sequence>
<feature type="domain" description="Polymerase nucleotidyl transferase" evidence="1">
    <location>
        <begin position="13"/>
        <end position="50"/>
    </location>
</feature>
<dbReference type="AlphaFoldDB" id="A0A1J7C3V8"/>
<protein>
    <recommendedName>
        <fullName evidence="1">Polymerase nucleotidyl transferase domain-containing protein</fullName>
    </recommendedName>
</protein>
<dbReference type="GO" id="GO:0016779">
    <property type="term" value="F:nucleotidyltransferase activity"/>
    <property type="evidence" value="ECO:0007669"/>
    <property type="project" value="InterPro"/>
</dbReference>
<dbReference type="Gene3D" id="3.30.460.10">
    <property type="entry name" value="Beta Polymerase, domain 2"/>
    <property type="match status" value="1"/>
</dbReference>
<dbReference type="InterPro" id="IPR043519">
    <property type="entry name" value="NT_sf"/>
</dbReference>
<evidence type="ECO:0000313" key="3">
    <source>
        <dbReference type="Proteomes" id="UP000243342"/>
    </source>
</evidence>
<dbReference type="STRING" id="1428644.BIV57_17255"/>
<dbReference type="OrthoDB" id="5016829at2"/>
<dbReference type="InterPro" id="IPR002934">
    <property type="entry name" value="Polymerase_NTP_transf_dom"/>
</dbReference>